<evidence type="ECO:0000256" key="1">
    <source>
        <dbReference type="SAM" id="MobiDB-lite"/>
    </source>
</evidence>
<feature type="compositionally biased region" description="Basic and acidic residues" evidence="1">
    <location>
        <begin position="137"/>
        <end position="152"/>
    </location>
</feature>
<evidence type="ECO:0000313" key="2">
    <source>
        <dbReference type="EMBL" id="OAE25063.1"/>
    </source>
</evidence>
<accession>A0A176VXF2</accession>
<gene>
    <name evidence="2" type="ORF">AXG93_2387s1000</name>
</gene>
<dbReference type="Proteomes" id="UP000077202">
    <property type="component" value="Unassembled WGS sequence"/>
</dbReference>
<proteinExistence type="predicted"/>
<dbReference type="EMBL" id="LVLJ01002410">
    <property type="protein sequence ID" value="OAE25063.1"/>
    <property type="molecule type" value="Genomic_DNA"/>
</dbReference>
<feature type="compositionally biased region" description="Basic and acidic residues" evidence="1">
    <location>
        <begin position="112"/>
        <end position="126"/>
    </location>
</feature>
<keyword evidence="3" id="KW-1185">Reference proteome</keyword>
<reference evidence="2" key="1">
    <citation type="submission" date="2016-03" db="EMBL/GenBank/DDBJ databases">
        <title>Mechanisms controlling the formation of the plant cell surface in tip-growing cells are functionally conserved among land plants.</title>
        <authorList>
            <person name="Honkanen S."/>
            <person name="Jones V.A."/>
            <person name="Morieri G."/>
            <person name="Champion C."/>
            <person name="Hetherington A.J."/>
            <person name="Kelly S."/>
            <person name="Saint-Marcoux D."/>
            <person name="Proust H."/>
            <person name="Prescott H."/>
            <person name="Dolan L."/>
        </authorList>
    </citation>
    <scope>NUCLEOTIDE SEQUENCE [LARGE SCALE GENOMIC DNA]</scope>
    <source>
        <tissue evidence="2">Whole gametophyte</tissue>
    </source>
</reference>
<sequence length="176" mass="19639">MLNKRLAAIVSKVDALGKDFADLNVHVIAGQDQRKSPSRLRANILCITFGKIGHANTGCMATRSNYPMNSVEWVPVWEMGTYYVKTLEDAPYTVQEEHASTPIPPVHIPRPARKDHDDTWPEDKVLVGKVKTRSAIRRKDAPPTMSKRDKTRATVTPKAISLTPKTLRQKTSDPLA</sequence>
<comment type="caution">
    <text evidence="2">The sequence shown here is derived from an EMBL/GenBank/DDBJ whole genome shotgun (WGS) entry which is preliminary data.</text>
</comment>
<organism evidence="2 3">
    <name type="scientific">Marchantia polymorpha subsp. ruderalis</name>
    <dbReference type="NCBI Taxonomy" id="1480154"/>
    <lineage>
        <taxon>Eukaryota</taxon>
        <taxon>Viridiplantae</taxon>
        <taxon>Streptophyta</taxon>
        <taxon>Embryophyta</taxon>
        <taxon>Marchantiophyta</taxon>
        <taxon>Marchantiopsida</taxon>
        <taxon>Marchantiidae</taxon>
        <taxon>Marchantiales</taxon>
        <taxon>Marchantiaceae</taxon>
        <taxon>Marchantia</taxon>
    </lineage>
</organism>
<dbReference type="AlphaFoldDB" id="A0A176VXF2"/>
<evidence type="ECO:0000313" key="3">
    <source>
        <dbReference type="Proteomes" id="UP000077202"/>
    </source>
</evidence>
<name>A0A176VXF2_MARPO</name>
<protein>
    <submittedName>
        <fullName evidence="2">Uncharacterized protein</fullName>
    </submittedName>
</protein>
<feature type="region of interest" description="Disordered" evidence="1">
    <location>
        <begin position="98"/>
        <end position="176"/>
    </location>
</feature>